<protein>
    <recommendedName>
        <fullName evidence="2">Integrase catalytic domain-containing protein</fullName>
    </recommendedName>
</protein>
<gene>
    <name evidence="1" type="ORF">H310_14594</name>
</gene>
<dbReference type="GeneID" id="20091644"/>
<evidence type="ECO:0008006" key="2">
    <source>
        <dbReference type="Google" id="ProtNLM"/>
    </source>
</evidence>
<dbReference type="RefSeq" id="XP_008880699.1">
    <property type="nucleotide sequence ID" value="XM_008882477.1"/>
</dbReference>
<name>A0A024TBG3_9STRA</name>
<organism evidence="1">
    <name type="scientific">Aphanomyces invadans</name>
    <dbReference type="NCBI Taxonomy" id="157072"/>
    <lineage>
        <taxon>Eukaryota</taxon>
        <taxon>Sar</taxon>
        <taxon>Stramenopiles</taxon>
        <taxon>Oomycota</taxon>
        <taxon>Saprolegniomycetes</taxon>
        <taxon>Saprolegniales</taxon>
        <taxon>Verrucalvaceae</taxon>
        <taxon>Aphanomyces</taxon>
    </lineage>
</organism>
<accession>A0A024TBG3</accession>
<dbReference type="EMBL" id="KI914026">
    <property type="protein sequence ID" value="ETV90702.1"/>
    <property type="molecule type" value="Genomic_DNA"/>
</dbReference>
<sequence length="203" mass="22289">MPESSSGLKYVLVIKDDLRGFVHLCPAEAADATSTAAALMSWFTLYDWTRGSLTAGPLQERSSRIVRKMVGAHHHIQWDGRGGQPSSPAEAQGFAERDEVANEWNLVLPLVQGAFNHQPSDRLGGVAPVTAFMGLKAKAPLATLVHPATKEVICTDNLDDARVKHMAQFKIALDQLHREVFTRSDKLRQQARGRGRQENAGQI</sequence>
<evidence type="ECO:0000313" key="1">
    <source>
        <dbReference type="EMBL" id="ETV90702.1"/>
    </source>
</evidence>
<proteinExistence type="predicted"/>
<dbReference type="VEuPathDB" id="FungiDB:H310_14594"/>
<dbReference type="OrthoDB" id="123161at2759"/>
<reference evidence="1" key="1">
    <citation type="submission" date="2013-12" db="EMBL/GenBank/DDBJ databases">
        <title>The Genome Sequence of Aphanomyces invadans NJM9701.</title>
        <authorList>
            <consortium name="The Broad Institute Genomics Platform"/>
            <person name="Russ C."/>
            <person name="Tyler B."/>
            <person name="van West P."/>
            <person name="Dieguez-Uribeondo J."/>
            <person name="Young S.K."/>
            <person name="Zeng Q."/>
            <person name="Gargeya S."/>
            <person name="Fitzgerald M."/>
            <person name="Abouelleil A."/>
            <person name="Alvarado L."/>
            <person name="Chapman S.B."/>
            <person name="Gainer-Dewar J."/>
            <person name="Goldberg J."/>
            <person name="Griggs A."/>
            <person name="Gujja S."/>
            <person name="Hansen M."/>
            <person name="Howarth C."/>
            <person name="Imamovic A."/>
            <person name="Ireland A."/>
            <person name="Larimer J."/>
            <person name="McCowan C."/>
            <person name="Murphy C."/>
            <person name="Pearson M."/>
            <person name="Poon T.W."/>
            <person name="Priest M."/>
            <person name="Roberts A."/>
            <person name="Saif S."/>
            <person name="Shea T."/>
            <person name="Sykes S."/>
            <person name="Wortman J."/>
            <person name="Nusbaum C."/>
            <person name="Birren B."/>
        </authorList>
    </citation>
    <scope>NUCLEOTIDE SEQUENCE [LARGE SCALE GENOMIC DNA]</scope>
    <source>
        <strain evidence="1">NJM9701</strain>
    </source>
</reference>
<dbReference type="AlphaFoldDB" id="A0A024TBG3"/>